<protein>
    <submittedName>
        <fullName evidence="9">Azaleucine resistance protein AzlC</fullName>
    </submittedName>
</protein>
<reference evidence="9 10" key="1">
    <citation type="submission" date="2013-04" db="EMBL/GenBank/DDBJ databases">
        <title>The Genome Sequence of Treponema maltophilum ATCC 51939.</title>
        <authorList>
            <consortium name="The Broad Institute Genomics Platform"/>
            <person name="Earl A."/>
            <person name="Ward D."/>
            <person name="Feldgarden M."/>
            <person name="Gevers D."/>
            <person name="Leonetti C."/>
            <person name="Blanton J.M."/>
            <person name="Dewhirst F.E."/>
            <person name="Izard J."/>
            <person name="Walker B."/>
            <person name="Young S."/>
            <person name="Zeng Q."/>
            <person name="Gargeya S."/>
            <person name="Fitzgerald M."/>
            <person name="Haas B."/>
            <person name="Abouelleil A."/>
            <person name="Allen A.W."/>
            <person name="Alvarado L."/>
            <person name="Arachchi H.M."/>
            <person name="Berlin A.M."/>
            <person name="Chapman S.B."/>
            <person name="Gainer-Dewar J."/>
            <person name="Goldberg J."/>
            <person name="Griggs A."/>
            <person name="Gujja S."/>
            <person name="Hansen M."/>
            <person name="Howarth C."/>
            <person name="Imamovic A."/>
            <person name="Ireland A."/>
            <person name="Larimer J."/>
            <person name="McCowan C."/>
            <person name="Murphy C."/>
            <person name="Pearson M."/>
            <person name="Poon T.W."/>
            <person name="Priest M."/>
            <person name="Roberts A."/>
            <person name="Saif S."/>
            <person name="Shea T."/>
            <person name="Sisk P."/>
            <person name="Sykes S."/>
            <person name="Wortman J."/>
            <person name="Nusbaum C."/>
            <person name="Birren B."/>
        </authorList>
    </citation>
    <scope>NUCLEOTIDE SEQUENCE [LARGE SCALE GENOMIC DNA]</scope>
    <source>
        <strain evidence="9 10">ATCC 51939</strain>
    </source>
</reference>
<gene>
    <name evidence="9" type="ORF">HMPREF9194_01737</name>
</gene>
<evidence type="ECO:0000256" key="5">
    <source>
        <dbReference type="ARBA" id="ARBA00022692"/>
    </source>
</evidence>
<sequence length="230" mass="24669">MDRGLFFKSVQLTLPVFFGYIAIGIPFGLMITQAGYPWYTAPIMSIIMYAGAGQYAAVGLFASGASLPAIALTTLAVNIRHIVYGLSLSEKFAGTGTYKPYLIFALTDETYALLTSAAVPPNASKGQWYASVAALNQFYWVLGSLLGALLGVWIPFPLKGVDFALTLLFIVLLIDQLKTSKNPWPPLIGVFAGVIALVVFGPGKMLVTSLALGMTLLVLLRKPVEKKIGE</sequence>
<evidence type="ECO:0000256" key="7">
    <source>
        <dbReference type="ARBA" id="ARBA00023136"/>
    </source>
</evidence>
<dbReference type="EMBL" id="ATFF01000006">
    <property type="protein sequence ID" value="EPF31391.1"/>
    <property type="molecule type" value="Genomic_DNA"/>
</dbReference>
<name>S3K366_TREMA</name>
<dbReference type="HOGENOM" id="CLU_065777_4_0_12"/>
<feature type="transmembrane region" description="Helical" evidence="8">
    <location>
        <begin position="191"/>
        <end position="220"/>
    </location>
</feature>
<dbReference type="RefSeq" id="WP_016526002.1">
    <property type="nucleotide sequence ID" value="NZ_KE332518.1"/>
</dbReference>
<keyword evidence="3" id="KW-0813">Transport</keyword>
<keyword evidence="6 8" id="KW-1133">Transmembrane helix</keyword>
<comment type="similarity">
    <text evidence="2">Belongs to the AzlC family.</text>
</comment>
<evidence type="ECO:0000313" key="10">
    <source>
        <dbReference type="Proteomes" id="UP000014541"/>
    </source>
</evidence>
<evidence type="ECO:0000256" key="3">
    <source>
        <dbReference type="ARBA" id="ARBA00022448"/>
    </source>
</evidence>
<dbReference type="PANTHER" id="PTHR34979:SF1">
    <property type="entry name" value="INNER MEMBRANE PROTEIN YGAZ"/>
    <property type="match status" value="1"/>
</dbReference>
<evidence type="ECO:0000256" key="1">
    <source>
        <dbReference type="ARBA" id="ARBA00004651"/>
    </source>
</evidence>
<keyword evidence="7 8" id="KW-0472">Membrane</keyword>
<keyword evidence="4" id="KW-1003">Cell membrane</keyword>
<organism evidence="9 10">
    <name type="scientific">Treponema maltophilum ATCC 51939</name>
    <dbReference type="NCBI Taxonomy" id="1125699"/>
    <lineage>
        <taxon>Bacteria</taxon>
        <taxon>Pseudomonadati</taxon>
        <taxon>Spirochaetota</taxon>
        <taxon>Spirochaetia</taxon>
        <taxon>Spirochaetales</taxon>
        <taxon>Treponemataceae</taxon>
        <taxon>Treponema</taxon>
    </lineage>
</organism>
<feature type="transmembrane region" description="Helical" evidence="8">
    <location>
        <begin position="56"/>
        <end position="79"/>
    </location>
</feature>
<dbReference type="Pfam" id="PF03591">
    <property type="entry name" value="AzlC"/>
    <property type="match status" value="1"/>
</dbReference>
<dbReference type="PATRIC" id="fig|1125699.3.peg.1753"/>
<dbReference type="STRING" id="1125699.HMPREF9194_01737"/>
<dbReference type="GO" id="GO:0005886">
    <property type="term" value="C:plasma membrane"/>
    <property type="evidence" value="ECO:0007669"/>
    <property type="project" value="UniProtKB-SubCell"/>
</dbReference>
<accession>S3K366</accession>
<evidence type="ECO:0000256" key="8">
    <source>
        <dbReference type="SAM" id="Phobius"/>
    </source>
</evidence>
<keyword evidence="10" id="KW-1185">Reference proteome</keyword>
<comment type="caution">
    <text evidence="9">The sequence shown here is derived from an EMBL/GenBank/DDBJ whole genome shotgun (WGS) entry which is preliminary data.</text>
</comment>
<keyword evidence="5 8" id="KW-0812">Transmembrane</keyword>
<proteinExistence type="inferred from homology"/>
<evidence type="ECO:0000313" key="9">
    <source>
        <dbReference type="EMBL" id="EPF31391.1"/>
    </source>
</evidence>
<dbReference type="AlphaFoldDB" id="S3K366"/>
<dbReference type="GO" id="GO:1903785">
    <property type="term" value="P:L-valine transmembrane transport"/>
    <property type="evidence" value="ECO:0007669"/>
    <property type="project" value="TreeGrafter"/>
</dbReference>
<feature type="transmembrane region" description="Helical" evidence="8">
    <location>
        <begin position="12"/>
        <end position="36"/>
    </location>
</feature>
<dbReference type="Proteomes" id="UP000014541">
    <property type="component" value="Unassembled WGS sequence"/>
</dbReference>
<dbReference type="InterPro" id="IPR011606">
    <property type="entry name" value="Brnchd-chn_aa_trnsp_permease"/>
</dbReference>
<dbReference type="PANTHER" id="PTHR34979">
    <property type="entry name" value="INNER MEMBRANE PROTEIN YGAZ"/>
    <property type="match status" value="1"/>
</dbReference>
<feature type="transmembrane region" description="Helical" evidence="8">
    <location>
        <begin position="138"/>
        <end position="156"/>
    </location>
</feature>
<evidence type="ECO:0000256" key="2">
    <source>
        <dbReference type="ARBA" id="ARBA00010735"/>
    </source>
</evidence>
<evidence type="ECO:0000256" key="4">
    <source>
        <dbReference type="ARBA" id="ARBA00022475"/>
    </source>
</evidence>
<evidence type="ECO:0000256" key="6">
    <source>
        <dbReference type="ARBA" id="ARBA00022989"/>
    </source>
</evidence>
<comment type="subcellular location">
    <subcellularLocation>
        <location evidence="1">Cell membrane</location>
        <topology evidence="1">Multi-pass membrane protein</topology>
    </subcellularLocation>
</comment>
<dbReference type="OrthoDB" id="3181706at2"/>
<dbReference type="eggNOG" id="COG1296">
    <property type="taxonomic scope" value="Bacteria"/>
</dbReference>